<dbReference type="SMART" id="SM00448">
    <property type="entry name" value="REC"/>
    <property type="match status" value="1"/>
</dbReference>
<evidence type="ECO:0000256" key="2">
    <source>
        <dbReference type="ARBA" id="ARBA00023015"/>
    </source>
</evidence>
<dbReference type="InterPro" id="IPR058245">
    <property type="entry name" value="NreC/VraR/RcsB-like_REC"/>
</dbReference>
<dbReference type="Proteomes" id="UP001597104">
    <property type="component" value="Unassembled WGS sequence"/>
</dbReference>
<evidence type="ECO:0000256" key="1">
    <source>
        <dbReference type="ARBA" id="ARBA00022553"/>
    </source>
</evidence>
<feature type="modified residue" description="4-aspartylphosphate" evidence="5">
    <location>
        <position position="58"/>
    </location>
</feature>
<gene>
    <name evidence="8" type="ORF">ACFQZ7_13255</name>
</gene>
<proteinExistence type="predicted"/>
<reference evidence="9" key="1">
    <citation type="journal article" date="2019" name="Int. J. Syst. Evol. Microbiol.">
        <title>The Global Catalogue of Microorganisms (GCM) 10K type strain sequencing project: providing services to taxonomists for standard genome sequencing and annotation.</title>
        <authorList>
            <consortium name="The Broad Institute Genomics Platform"/>
            <consortium name="The Broad Institute Genome Sequencing Center for Infectious Disease"/>
            <person name="Wu L."/>
            <person name="Ma J."/>
        </authorList>
    </citation>
    <scope>NUCLEOTIDE SEQUENCE [LARGE SCALE GENOMIC DNA]</scope>
    <source>
        <strain evidence="9">CCM 8925</strain>
    </source>
</reference>
<evidence type="ECO:0000256" key="5">
    <source>
        <dbReference type="PROSITE-ProRule" id="PRU00169"/>
    </source>
</evidence>
<dbReference type="RefSeq" id="WP_223877054.1">
    <property type="nucleotide sequence ID" value="NZ_BJDN01000022.1"/>
</dbReference>
<dbReference type="Pfam" id="PF00196">
    <property type="entry name" value="GerE"/>
    <property type="match status" value="1"/>
</dbReference>
<dbReference type="InterPro" id="IPR039420">
    <property type="entry name" value="WalR-like"/>
</dbReference>
<dbReference type="InterPro" id="IPR011006">
    <property type="entry name" value="CheY-like_superfamily"/>
</dbReference>
<evidence type="ECO:0000313" key="9">
    <source>
        <dbReference type="Proteomes" id="UP001597104"/>
    </source>
</evidence>
<dbReference type="InterPro" id="IPR000792">
    <property type="entry name" value="Tscrpt_reg_LuxR_C"/>
</dbReference>
<organism evidence="8 9">
    <name type="scientific">Loigolactobacillus binensis</name>
    <dbReference type="NCBI Taxonomy" id="2559922"/>
    <lineage>
        <taxon>Bacteria</taxon>
        <taxon>Bacillati</taxon>
        <taxon>Bacillota</taxon>
        <taxon>Bacilli</taxon>
        <taxon>Lactobacillales</taxon>
        <taxon>Lactobacillaceae</taxon>
        <taxon>Loigolactobacillus</taxon>
    </lineage>
</organism>
<dbReference type="PROSITE" id="PS50110">
    <property type="entry name" value="RESPONSE_REGULATORY"/>
    <property type="match status" value="1"/>
</dbReference>
<dbReference type="Gene3D" id="3.40.50.2300">
    <property type="match status" value="1"/>
</dbReference>
<dbReference type="PANTHER" id="PTHR43214">
    <property type="entry name" value="TWO-COMPONENT RESPONSE REGULATOR"/>
    <property type="match status" value="1"/>
</dbReference>
<dbReference type="InterPro" id="IPR001789">
    <property type="entry name" value="Sig_transdc_resp-reg_receiver"/>
</dbReference>
<sequence>MKMIDVMIVDDHPIVREGLEMVINIQPELAVVATAANGVEALAALEKSPQAPDVILVDIRMPKMDGTELIKRLKVPAKIIILSTELDVTVAANMLALGVQGYILKDEPPTKIIQFIEKVATNDDYLAMSDAVVAQVMRAKSAGQATQRLSAKQIALLKKVAQGLTNKEIAAEIFVTDRTVKAYLTEIYEILQVSNRAQAIAVAAKQRLI</sequence>
<evidence type="ECO:0000313" key="8">
    <source>
        <dbReference type="EMBL" id="MFD0898683.1"/>
    </source>
</evidence>
<keyword evidence="3" id="KW-0238">DNA-binding</keyword>
<feature type="domain" description="HTH luxR-type" evidence="6">
    <location>
        <begin position="142"/>
        <end position="207"/>
    </location>
</feature>
<protein>
    <submittedName>
        <fullName evidence="8">Response regulator</fullName>
    </submittedName>
</protein>
<dbReference type="PANTHER" id="PTHR43214:SF43">
    <property type="entry name" value="TWO-COMPONENT RESPONSE REGULATOR"/>
    <property type="match status" value="1"/>
</dbReference>
<evidence type="ECO:0000256" key="3">
    <source>
        <dbReference type="ARBA" id="ARBA00023125"/>
    </source>
</evidence>
<keyword evidence="9" id="KW-1185">Reference proteome</keyword>
<accession>A0ABW3EEH6</accession>
<name>A0ABW3EEH6_9LACO</name>
<dbReference type="CDD" id="cd17535">
    <property type="entry name" value="REC_NarL-like"/>
    <property type="match status" value="1"/>
</dbReference>
<dbReference type="SMART" id="SM00421">
    <property type="entry name" value="HTH_LUXR"/>
    <property type="match status" value="1"/>
</dbReference>
<dbReference type="SUPFAM" id="SSF46894">
    <property type="entry name" value="C-terminal effector domain of the bipartite response regulators"/>
    <property type="match status" value="1"/>
</dbReference>
<dbReference type="CDD" id="cd06170">
    <property type="entry name" value="LuxR_C_like"/>
    <property type="match status" value="1"/>
</dbReference>
<evidence type="ECO:0000259" key="6">
    <source>
        <dbReference type="PROSITE" id="PS50043"/>
    </source>
</evidence>
<dbReference type="PROSITE" id="PS50043">
    <property type="entry name" value="HTH_LUXR_2"/>
    <property type="match status" value="1"/>
</dbReference>
<evidence type="ECO:0000256" key="4">
    <source>
        <dbReference type="ARBA" id="ARBA00023163"/>
    </source>
</evidence>
<evidence type="ECO:0000259" key="7">
    <source>
        <dbReference type="PROSITE" id="PS50110"/>
    </source>
</evidence>
<dbReference type="Pfam" id="PF00072">
    <property type="entry name" value="Response_reg"/>
    <property type="match status" value="1"/>
</dbReference>
<comment type="caution">
    <text evidence="8">The sequence shown here is derived from an EMBL/GenBank/DDBJ whole genome shotgun (WGS) entry which is preliminary data.</text>
</comment>
<dbReference type="InterPro" id="IPR016032">
    <property type="entry name" value="Sig_transdc_resp-reg_C-effctor"/>
</dbReference>
<keyword evidence="2" id="KW-0805">Transcription regulation</keyword>
<keyword evidence="1 5" id="KW-0597">Phosphoprotein</keyword>
<keyword evidence="4" id="KW-0804">Transcription</keyword>
<dbReference type="PRINTS" id="PR00038">
    <property type="entry name" value="HTHLUXR"/>
</dbReference>
<dbReference type="SUPFAM" id="SSF52172">
    <property type="entry name" value="CheY-like"/>
    <property type="match status" value="1"/>
</dbReference>
<dbReference type="EMBL" id="JBHTIO010000060">
    <property type="protein sequence ID" value="MFD0898683.1"/>
    <property type="molecule type" value="Genomic_DNA"/>
</dbReference>
<feature type="domain" description="Response regulatory" evidence="7">
    <location>
        <begin position="5"/>
        <end position="120"/>
    </location>
</feature>